<name>A0A2T1G9N3_9CYAN</name>
<evidence type="ECO:0000313" key="3">
    <source>
        <dbReference type="EMBL" id="PSB53955.1"/>
    </source>
</evidence>
<comment type="caution">
    <text evidence="3">The sequence shown here is derived from an EMBL/GenBank/DDBJ whole genome shotgun (WGS) entry which is preliminary data.</text>
</comment>
<keyword evidence="4" id="KW-1185">Reference proteome</keyword>
<gene>
    <name evidence="3" type="ORF">C7B77_19145</name>
</gene>
<dbReference type="PIRSF" id="PIRSF006487">
    <property type="entry name" value="GcvT"/>
    <property type="match status" value="1"/>
</dbReference>
<dbReference type="NCBIfam" id="TIGR03317">
    <property type="entry name" value="ygfZ_signature"/>
    <property type="match status" value="1"/>
</dbReference>
<dbReference type="SUPFAM" id="SSF103025">
    <property type="entry name" value="Folate-binding domain"/>
    <property type="match status" value="1"/>
</dbReference>
<dbReference type="InterPro" id="IPR027266">
    <property type="entry name" value="TrmE/GcvT-like"/>
</dbReference>
<dbReference type="Pfam" id="PF01571">
    <property type="entry name" value="GCV_T"/>
    <property type="match status" value="1"/>
</dbReference>
<evidence type="ECO:0000313" key="4">
    <source>
        <dbReference type="Proteomes" id="UP000238937"/>
    </source>
</evidence>
<keyword evidence="1" id="KW-0809">Transit peptide</keyword>
<evidence type="ECO:0000259" key="2">
    <source>
        <dbReference type="Pfam" id="PF01571"/>
    </source>
</evidence>
<dbReference type="InterPro" id="IPR028896">
    <property type="entry name" value="GcvT/YgfZ/DmdA"/>
</dbReference>
<evidence type="ECO:0000256" key="1">
    <source>
        <dbReference type="ARBA" id="ARBA00022946"/>
    </source>
</evidence>
<dbReference type="OrthoDB" id="9796287at2"/>
<accession>A0A2T1G9N3</accession>
<feature type="domain" description="GCVT N-terminal" evidence="2">
    <location>
        <begin position="19"/>
        <end position="235"/>
    </location>
</feature>
<dbReference type="InterPro" id="IPR017703">
    <property type="entry name" value="YgfZ/GCV_T_CS"/>
</dbReference>
<dbReference type="RefSeq" id="WP_106308422.1">
    <property type="nucleotide sequence ID" value="NZ_PVWO01000287.1"/>
</dbReference>
<dbReference type="Gene3D" id="3.30.1360.120">
    <property type="entry name" value="Probable tRNA modification gtpase trme, domain 1"/>
    <property type="match status" value="1"/>
</dbReference>
<dbReference type="AlphaFoldDB" id="A0A2T1G9N3"/>
<protein>
    <submittedName>
        <fullName evidence="3">Folate-binding protein YgfZ</fullName>
    </submittedName>
</protein>
<dbReference type="EMBL" id="PVWO01000287">
    <property type="protein sequence ID" value="PSB53955.1"/>
    <property type="molecule type" value="Genomic_DNA"/>
</dbReference>
<reference evidence="3 4" key="1">
    <citation type="submission" date="2018-03" db="EMBL/GenBank/DDBJ databases">
        <title>The ancient ancestry and fast evolution of plastids.</title>
        <authorList>
            <person name="Moore K.R."/>
            <person name="Magnabosco C."/>
            <person name="Momper L."/>
            <person name="Gold D.A."/>
            <person name="Bosak T."/>
            <person name="Fournier G.P."/>
        </authorList>
    </citation>
    <scope>NUCLEOTIDE SEQUENCE [LARGE SCALE GENOMIC DNA]</scope>
    <source>
        <strain evidence="3 4">CCALA 037</strain>
    </source>
</reference>
<proteinExistence type="predicted"/>
<sequence length="330" mass="36394">MENNNLNILQTTLQLALSGTAIYDSSDWGKILVSDRDRLRFLHNQSTADFEKRQAGEGCDTVFVTSTARTIDLATGLILDDEVLLIVSPNRRKYLFDWLDKYIFFADRVKLKDVTDNLASFTLMGAESAAILERLGCPKLTERPQHSHELDRIEGIEVRIAIGTELGLPGYQLICDRANAPALQQALTNLGAVTVDEDAWECLRIAQGRPKPDAELTEDYNPLEVGLWDTISFSKGCYIGQETIARLNTYKGVKQYLWGLKLAGSVAVGTAITVGDEKMGVLTSCSEVEGEVRGLGYIRSKAGGVGLKVMVGDFEGEVIDLPFVRHEYPS</sequence>
<dbReference type="PANTHER" id="PTHR43757">
    <property type="entry name" value="AMINOMETHYLTRANSFERASE"/>
    <property type="match status" value="1"/>
</dbReference>
<dbReference type="InterPro" id="IPR006222">
    <property type="entry name" value="GCVT_N"/>
</dbReference>
<organism evidence="3 4">
    <name type="scientific">Chamaesiphon polymorphus CCALA 037</name>
    <dbReference type="NCBI Taxonomy" id="2107692"/>
    <lineage>
        <taxon>Bacteria</taxon>
        <taxon>Bacillati</taxon>
        <taxon>Cyanobacteriota</taxon>
        <taxon>Cyanophyceae</taxon>
        <taxon>Gomontiellales</taxon>
        <taxon>Chamaesiphonaceae</taxon>
        <taxon>Chamaesiphon</taxon>
    </lineage>
</organism>
<dbReference type="Proteomes" id="UP000238937">
    <property type="component" value="Unassembled WGS sequence"/>
</dbReference>
<dbReference type="PANTHER" id="PTHR43757:SF14">
    <property type="entry name" value="GLYCINE CLEAVAGE T-PROTEIN FAMILY"/>
    <property type="match status" value="1"/>
</dbReference>